<keyword evidence="1" id="KW-0175">Coiled coil</keyword>
<dbReference type="AlphaFoldDB" id="F0VFV3"/>
<feature type="region of interest" description="Disordered" evidence="2">
    <location>
        <begin position="98"/>
        <end position="126"/>
    </location>
</feature>
<reference evidence="5" key="3">
    <citation type="journal article" date="2012" name="PLoS Pathog.">
        <title>Comparative genomics of the apicomplexan parasites Toxoplasma gondii and Neospora caninum: Coccidia differing in host range and transmission strategy.</title>
        <authorList>
            <person name="Reid A.J."/>
            <person name="Vermont S.J."/>
            <person name="Cotton J.A."/>
            <person name="Harris D."/>
            <person name="Hill-Cawthorne G.A."/>
            <person name="Konen-Waisman S."/>
            <person name="Latham S.M."/>
            <person name="Mourier T."/>
            <person name="Norton R."/>
            <person name="Quail M.A."/>
            <person name="Sanders M."/>
            <person name="Shanmugam D."/>
            <person name="Sohal A."/>
            <person name="Wasmuth J.D."/>
            <person name="Brunk B."/>
            <person name="Grigg M.E."/>
            <person name="Howard J.C."/>
            <person name="Parkinson J."/>
            <person name="Roos D.S."/>
            <person name="Trees A.J."/>
            <person name="Berriman M."/>
            <person name="Pain A."/>
            <person name="Wastling J.M."/>
        </authorList>
    </citation>
    <scope>NUCLEOTIDE SEQUENCE [LARGE SCALE GENOMIC DNA]</scope>
    <source>
        <strain evidence="5">Liverpool</strain>
    </source>
</reference>
<evidence type="ECO:0000313" key="4">
    <source>
        <dbReference type="EMBL" id="CEL66575.1"/>
    </source>
</evidence>
<organism evidence="3 5">
    <name type="scientific">Neospora caninum (strain Liverpool)</name>
    <dbReference type="NCBI Taxonomy" id="572307"/>
    <lineage>
        <taxon>Eukaryota</taxon>
        <taxon>Sar</taxon>
        <taxon>Alveolata</taxon>
        <taxon>Apicomplexa</taxon>
        <taxon>Conoidasida</taxon>
        <taxon>Coccidia</taxon>
        <taxon>Eucoccidiorida</taxon>
        <taxon>Eimeriorina</taxon>
        <taxon>Sarcocystidae</taxon>
        <taxon>Neospora</taxon>
    </lineage>
</organism>
<gene>
    <name evidence="4" type="ORF">BN1204_023860</name>
    <name evidence="3" type="ORF">NCLIV_023860</name>
</gene>
<dbReference type="VEuPathDB" id="ToxoDB:NCLIV_023860"/>
<dbReference type="EMBL" id="FR823389">
    <property type="protein sequence ID" value="CBZ52597.1"/>
    <property type="molecule type" value="Genomic_DNA"/>
</dbReference>
<reference evidence="3" key="2">
    <citation type="submission" date="2011-03" db="EMBL/GenBank/DDBJ databases">
        <title>Comparative genomics and transcriptomics of Neospora caninum and Toxoplasma gondii.</title>
        <authorList>
            <person name="Reid A.J."/>
            <person name="Sohal A."/>
            <person name="Harris D."/>
            <person name="Quail M."/>
            <person name="Sanders M."/>
            <person name="Berriman M."/>
            <person name="Wastling J.M."/>
            <person name="Pain A."/>
        </authorList>
    </citation>
    <scope>NUCLEOTIDE SEQUENCE</scope>
    <source>
        <strain evidence="3">Liverpool</strain>
    </source>
</reference>
<feature type="coiled-coil region" evidence="1">
    <location>
        <begin position="28"/>
        <end position="81"/>
    </location>
</feature>
<feature type="compositionally biased region" description="Basic and acidic residues" evidence="2">
    <location>
        <begin position="102"/>
        <end position="126"/>
    </location>
</feature>
<dbReference type="GeneID" id="13444842"/>
<dbReference type="OrthoDB" id="10677578at2759"/>
<dbReference type="Proteomes" id="UP000007494">
    <property type="component" value="Chromosome VIIb"/>
</dbReference>
<accession>F0VFV3</accession>
<evidence type="ECO:0000313" key="3">
    <source>
        <dbReference type="EMBL" id="CBZ52597.1"/>
    </source>
</evidence>
<dbReference type="InParanoid" id="F0VFV3"/>
<evidence type="ECO:0000256" key="2">
    <source>
        <dbReference type="SAM" id="MobiDB-lite"/>
    </source>
</evidence>
<protein>
    <submittedName>
        <fullName evidence="3">Uncharacterized protein</fullName>
    </submittedName>
</protein>
<evidence type="ECO:0000313" key="5">
    <source>
        <dbReference type="Proteomes" id="UP000007494"/>
    </source>
</evidence>
<reference evidence="4" key="4">
    <citation type="journal article" date="2015" name="PLoS ONE">
        <title>Comprehensive Evaluation of Toxoplasma gondii VEG and Neospora caninum LIV Genomes with Tachyzoite Stage Transcriptome and Proteome Defines Novel Transcript Features.</title>
        <authorList>
            <person name="Ramaprasad A."/>
            <person name="Mourier T."/>
            <person name="Naeem R."/>
            <person name="Malas T.B."/>
            <person name="Moussa E."/>
            <person name="Panigrahi A."/>
            <person name="Vermont S.J."/>
            <person name="Otto T.D."/>
            <person name="Wastling J."/>
            <person name="Pain A."/>
        </authorList>
    </citation>
    <scope>NUCLEOTIDE SEQUENCE</scope>
    <source>
        <strain evidence="4">Liverpool</strain>
    </source>
</reference>
<name>F0VFV3_NEOCL</name>
<dbReference type="RefSeq" id="XP_003882629.1">
    <property type="nucleotide sequence ID" value="XM_003882580.1"/>
</dbReference>
<evidence type="ECO:0000256" key="1">
    <source>
        <dbReference type="SAM" id="Coils"/>
    </source>
</evidence>
<reference evidence="3" key="1">
    <citation type="submission" date="2011-02" db="EMBL/GenBank/DDBJ databases">
        <authorList>
            <person name="Aslett M."/>
        </authorList>
    </citation>
    <scope>NUCLEOTIDE SEQUENCE</scope>
    <source>
        <strain evidence="3">Liverpool</strain>
    </source>
</reference>
<keyword evidence="5" id="KW-1185">Reference proteome</keyword>
<proteinExistence type="predicted"/>
<sequence>MYMAAAAAVDEKDKLIEYLKSNMSFTRMQEMKAELTAYADECSRLSLEVKRLSNHQHQQRVHDLEEQVKNLKSVASFLIKKLKDAQKHERNTMQVLAPRPKTTYEEVDARRESNEKETEIGTKKERDIALLQNNMKTEKNEAHEQEDVSAST</sequence>
<dbReference type="EMBL" id="LN714482">
    <property type="protein sequence ID" value="CEL66575.1"/>
    <property type="molecule type" value="Genomic_DNA"/>
</dbReference>